<gene>
    <name evidence="2" type="ORF">GCM10009021_19640</name>
</gene>
<keyword evidence="3" id="KW-1185">Reference proteome</keyword>
<feature type="region of interest" description="Disordered" evidence="1">
    <location>
        <begin position="1"/>
        <end position="24"/>
    </location>
</feature>
<protein>
    <submittedName>
        <fullName evidence="2">Uncharacterized protein</fullName>
    </submittedName>
</protein>
<dbReference type="RefSeq" id="WP_188878693.1">
    <property type="nucleotide sequence ID" value="NZ_BMOQ01000005.1"/>
</dbReference>
<reference evidence="2 3" key="1">
    <citation type="journal article" date="2019" name="Int. J. Syst. Evol. Microbiol.">
        <title>The Global Catalogue of Microorganisms (GCM) 10K type strain sequencing project: providing services to taxonomists for standard genome sequencing and annotation.</title>
        <authorList>
            <consortium name="The Broad Institute Genomics Platform"/>
            <consortium name="The Broad Institute Genome Sequencing Center for Infectious Disease"/>
            <person name="Wu L."/>
            <person name="Ma J."/>
        </authorList>
    </citation>
    <scope>NUCLEOTIDE SEQUENCE [LARGE SCALE GENOMIC DNA]</scope>
    <source>
        <strain evidence="2 3">JCM 16331</strain>
    </source>
</reference>
<evidence type="ECO:0000313" key="3">
    <source>
        <dbReference type="Proteomes" id="UP000608850"/>
    </source>
</evidence>
<evidence type="ECO:0000256" key="1">
    <source>
        <dbReference type="SAM" id="MobiDB-lite"/>
    </source>
</evidence>
<proteinExistence type="predicted"/>
<name>A0A830GD80_9EURY</name>
<accession>A0A830GD80</accession>
<evidence type="ECO:0000313" key="2">
    <source>
        <dbReference type="EMBL" id="GGN18659.1"/>
    </source>
</evidence>
<feature type="compositionally biased region" description="Basic and acidic residues" evidence="1">
    <location>
        <begin position="9"/>
        <end position="22"/>
    </location>
</feature>
<comment type="caution">
    <text evidence="2">The sequence shown here is derived from an EMBL/GenBank/DDBJ whole genome shotgun (WGS) entry which is preliminary data.</text>
</comment>
<sequence>MSESLIETAVRRAREADERAQSVDDPEQAAFFRGVASAYRSIVDDAGVEEGSR</sequence>
<organism evidence="2 3">
    <name type="scientific">Halarchaeum nitratireducens</name>
    <dbReference type="NCBI Taxonomy" id="489913"/>
    <lineage>
        <taxon>Archaea</taxon>
        <taxon>Methanobacteriati</taxon>
        <taxon>Methanobacteriota</taxon>
        <taxon>Stenosarchaea group</taxon>
        <taxon>Halobacteria</taxon>
        <taxon>Halobacteriales</taxon>
        <taxon>Halobacteriaceae</taxon>
    </lineage>
</organism>
<dbReference type="Proteomes" id="UP000608850">
    <property type="component" value="Unassembled WGS sequence"/>
</dbReference>
<dbReference type="AlphaFoldDB" id="A0A830GD80"/>
<dbReference type="EMBL" id="BMOQ01000005">
    <property type="protein sequence ID" value="GGN18659.1"/>
    <property type="molecule type" value="Genomic_DNA"/>
</dbReference>